<keyword evidence="3" id="KW-0732">Signal</keyword>
<dbReference type="AlphaFoldDB" id="C4WQ68"/>
<gene>
    <name evidence="5" type="ORF">OINT_2001640</name>
</gene>
<comment type="caution">
    <text evidence="5">The sequence shown here is derived from an EMBL/GenBank/DDBJ whole genome shotgun (WGS) entry which is preliminary data.</text>
</comment>
<protein>
    <submittedName>
        <fullName evidence="5">ABC-type sugar transport system periplasmic component-like protein</fullName>
    </submittedName>
</protein>
<sequence length="338" mass="36527">MPASSNQSRMWSQPHGFWEEKMGSGFFKKAVAVTALAMLMGTASASATNVAWVHSNAAAQSEQRAKAGFDAWLKETNKDWSISVLDSGGSGERTASNIQDAASRGVDAIIVSMSDLRASRAAIDSAVAAKIPVFAIDSGQVDGVVVDVTTNNWAMSADVSPFLLNEMGGKGNLVFLRMAEHHGTRKRGDVMETVLKEYPEVKVIAEHNIDYTAFFEDTTKTMQDYASRFGEEINAVWAPWDEPAQAAINALNAAGLKNVKVIGIDGHPQAIEEVCKPDSLMIATVSQPFEKMGAQTGEWIESIVVKKDDAAKVIPSKTVYLDAPLVTKQNCKDFLPKK</sequence>
<reference evidence="5 6" key="1">
    <citation type="submission" date="2009-05" db="EMBL/GenBank/DDBJ databases">
        <authorList>
            <person name="Setubal J.C."/>
            <person name="Boyle S."/>
            <person name="Crasta O.R."/>
            <person name="Gillespie J.J."/>
            <person name="Kenyon R.W."/>
            <person name="Lu J."/>
            <person name="Mane S."/>
            <person name="Nagrani S."/>
            <person name="Shallom J.M."/>
            <person name="Shallom S."/>
            <person name="Shukla M."/>
            <person name="Snyder E.E."/>
            <person name="Sobral B.W."/>
            <person name="Wattam A.R."/>
            <person name="Will R."/>
            <person name="Williams K."/>
            <person name="Yoo H."/>
            <person name="Munk C."/>
            <person name="Tapia R."/>
            <person name="Green L."/>
            <person name="Rogers Y."/>
            <person name="Detter J.C."/>
            <person name="Bruce D."/>
            <person name="Brettin T.S."/>
            <person name="Tsolis R."/>
        </authorList>
    </citation>
    <scope>NUCLEOTIDE SEQUENCE [LARGE SCALE GENOMIC DNA]</scope>
    <source>
        <strain evidence="5 6">LMG 3301</strain>
    </source>
</reference>
<dbReference type="InterPro" id="IPR028082">
    <property type="entry name" value="Peripla_BP_I"/>
</dbReference>
<dbReference type="HOGENOM" id="CLU_037628_3_2_5"/>
<dbReference type="GO" id="GO:0030313">
    <property type="term" value="C:cell envelope"/>
    <property type="evidence" value="ECO:0007669"/>
    <property type="project" value="UniProtKB-SubCell"/>
</dbReference>
<comment type="subcellular location">
    <subcellularLocation>
        <location evidence="1">Cell envelope</location>
    </subcellularLocation>
</comment>
<evidence type="ECO:0000313" key="5">
    <source>
        <dbReference type="EMBL" id="EEQ94411.1"/>
    </source>
</evidence>
<dbReference type="GO" id="GO:0030246">
    <property type="term" value="F:carbohydrate binding"/>
    <property type="evidence" value="ECO:0007669"/>
    <property type="project" value="UniProtKB-ARBA"/>
</dbReference>
<keyword evidence="5" id="KW-0762">Sugar transport</keyword>
<dbReference type="PANTHER" id="PTHR46847:SF1">
    <property type="entry name" value="D-ALLOSE-BINDING PERIPLASMIC PROTEIN-RELATED"/>
    <property type="match status" value="1"/>
</dbReference>
<accession>C4WQ68</accession>
<dbReference type="Pfam" id="PF13407">
    <property type="entry name" value="Peripla_BP_4"/>
    <property type="match status" value="1"/>
</dbReference>
<dbReference type="InterPro" id="IPR025997">
    <property type="entry name" value="SBP_2_dom"/>
</dbReference>
<evidence type="ECO:0000313" key="6">
    <source>
        <dbReference type="Proteomes" id="UP000004386"/>
    </source>
</evidence>
<evidence type="ECO:0000256" key="2">
    <source>
        <dbReference type="ARBA" id="ARBA00007639"/>
    </source>
</evidence>
<name>C4WQ68_9HYPH</name>
<evidence type="ECO:0000256" key="1">
    <source>
        <dbReference type="ARBA" id="ARBA00004196"/>
    </source>
</evidence>
<dbReference type="Proteomes" id="UP000004386">
    <property type="component" value="Unassembled WGS sequence"/>
</dbReference>
<proteinExistence type="inferred from homology"/>
<evidence type="ECO:0000256" key="3">
    <source>
        <dbReference type="ARBA" id="ARBA00022729"/>
    </source>
</evidence>
<feature type="domain" description="Periplasmic binding protein" evidence="4">
    <location>
        <begin position="62"/>
        <end position="300"/>
    </location>
</feature>
<organism evidence="5 6">
    <name type="scientific">Brucella intermedia LMG 3301</name>
    <dbReference type="NCBI Taxonomy" id="641118"/>
    <lineage>
        <taxon>Bacteria</taxon>
        <taxon>Pseudomonadati</taxon>
        <taxon>Pseudomonadota</taxon>
        <taxon>Alphaproteobacteria</taxon>
        <taxon>Hyphomicrobiales</taxon>
        <taxon>Brucellaceae</taxon>
        <taxon>Brucella/Ochrobactrum group</taxon>
        <taxon>Brucella</taxon>
    </lineage>
</organism>
<dbReference type="Gene3D" id="3.40.50.2300">
    <property type="match status" value="2"/>
</dbReference>
<dbReference type="SUPFAM" id="SSF53822">
    <property type="entry name" value="Periplasmic binding protein-like I"/>
    <property type="match status" value="1"/>
</dbReference>
<dbReference type="EMBL" id="ACQA01000002">
    <property type="protein sequence ID" value="EEQ94411.1"/>
    <property type="molecule type" value="Genomic_DNA"/>
</dbReference>
<dbReference type="PANTHER" id="PTHR46847">
    <property type="entry name" value="D-ALLOSE-BINDING PERIPLASMIC PROTEIN-RELATED"/>
    <property type="match status" value="1"/>
</dbReference>
<evidence type="ECO:0000259" key="4">
    <source>
        <dbReference type="Pfam" id="PF13407"/>
    </source>
</evidence>
<comment type="similarity">
    <text evidence="2">Belongs to the bacterial solute-binding protein 2 family.</text>
</comment>
<keyword evidence="5" id="KW-0813">Transport</keyword>